<dbReference type="Gene3D" id="1.25.40.10">
    <property type="entry name" value="Tetratricopeptide repeat domain"/>
    <property type="match status" value="2"/>
</dbReference>
<protein>
    <recommendedName>
        <fullName evidence="4">HTH luxR-type domain-containing protein</fullName>
    </recommendedName>
</protein>
<dbReference type="SUPFAM" id="SSF46894">
    <property type="entry name" value="C-terminal effector domain of the bipartite response regulators"/>
    <property type="match status" value="1"/>
</dbReference>
<name>A0ABS9URW1_9BACT</name>
<evidence type="ECO:0000313" key="3">
    <source>
        <dbReference type="Proteomes" id="UP001165488"/>
    </source>
</evidence>
<evidence type="ECO:0000256" key="1">
    <source>
        <dbReference type="SAM" id="Phobius"/>
    </source>
</evidence>
<accession>A0ABS9URW1</accession>
<evidence type="ECO:0000313" key="2">
    <source>
        <dbReference type="EMBL" id="MCH7399357.1"/>
    </source>
</evidence>
<dbReference type="InterPro" id="IPR016032">
    <property type="entry name" value="Sig_transdc_resp-reg_C-effctor"/>
</dbReference>
<sequence>MLNIVRSDYSFEENYNTYLQLYENSEKIGYEGGMFRTLLNISELYMEKSQYEKALEFLGRIEDIPLSSENSYFSKIKSYQVKAFAFVKLGFFDEAFNSLEKAEELAKNLKGDLKHHNVGRIHHIRGGLYFEMEYPADSSINSIKRAITEYEKLSDKTLKERTLIEQYINLCGNYAEIEKYDSAIYYAHKAKAIESINKAAELYVDMNLGSVYYKTQQFDSAIYYYQNSKDLSILIGDLVAQQHIYETLFKIYDDLDDTENYKIYNKSYLAVTDSLNKISKSGVNRASESIKKEITTAFNQEKWKLKAVIGLVIFLGLIILFFTIKYFIKFYKVRKEKNILEDEVVQKDIEISEVRYQANQDAIKELVDLVKNNDPAFIARFKEVYNEWYSKINDMEPTLTTEELRFAAMLFMHFNTKDIARFTFVQAKTIQMKKYRLRKKLNIDSNVEISDWLNNI</sequence>
<dbReference type="InterPro" id="IPR011990">
    <property type="entry name" value="TPR-like_helical_dom_sf"/>
</dbReference>
<reference evidence="2" key="1">
    <citation type="submission" date="2022-03" db="EMBL/GenBank/DDBJ databases">
        <title>De novo assembled genomes of Belliella spp. (Cyclobacteriaceae) strains.</title>
        <authorList>
            <person name="Szabo A."/>
            <person name="Korponai K."/>
            <person name="Felfoldi T."/>
        </authorList>
    </citation>
    <scope>NUCLEOTIDE SEQUENCE</scope>
    <source>
        <strain evidence="2">DSM 107340</strain>
    </source>
</reference>
<keyword evidence="1" id="KW-1133">Transmembrane helix</keyword>
<organism evidence="2 3">
    <name type="scientific">Belliella calami</name>
    <dbReference type="NCBI Taxonomy" id="2923436"/>
    <lineage>
        <taxon>Bacteria</taxon>
        <taxon>Pseudomonadati</taxon>
        <taxon>Bacteroidota</taxon>
        <taxon>Cytophagia</taxon>
        <taxon>Cytophagales</taxon>
        <taxon>Cyclobacteriaceae</taxon>
        <taxon>Belliella</taxon>
    </lineage>
</organism>
<comment type="caution">
    <text evidence="2">The sequence shown here is derived from an EMBL/GenBank/DDBJ whole genome shotgun (WGS) entry which is preliminary data.</text>
</comment>
<evidence type="ECO:0008006" key="4">
    <source>
        <dbReference type="Google" id="ProtNLM"/>
    </source>
</evidence>
<dbReference type="Gene3D" id="1.10.10.10">
    <property type="entry name" value="Winged helix-like DNA-binding domain superfamily/Winged helix DNA-binding domain"/>
    <property type="match status" value="1"/>
</dbReference>
<dbReference type="InterPro" id="IPR036388">
    <property type="entry name" value="WH-like_DNA-bd_sf"/>
</dbReference>
<proteinExistence type="predicted"/>
<keyword evidence="1" id="KW-0812">Transmembrane</keyword>
<keyword evidence="3" id="KW-1185">Reference proteome</keyword>
<dbReference type="Proteomes" id="UP001165488">
    <property type="component" value="Unassembled WGS sequence"/>
</dbReference>
<keyword evidence="1" id="KW-0472">Membrane</keyword>
<feature type="transmembrane region" description="Helical" evidence="1">
    <location>
        <begin position="307"/>
        <end position="328"/>
    </location>
</feature>
<gene>
    <name evidence="2" type="ORF">MM236_15250</name>
</gene>
<dbReference type="EMBL" id="JAKZGS010000015">
    <property type="protein sequence ID" value="MCH7399357.1"/>
    <property type="molecule type" value="Genomic_DNA"/>
</dbReference>
<dbReference type="SUPFAM" id="SSF48452">
    <property type="entry name" value="TPR-like"/>
    <property type="match status" value="2"/>
</dbReference>
<dbReference type="RefSeq" id="WP_241275855.1">
    <property type="nucleotide sequence ID" value="NZ_JAKZGS010000015.1"/>
</dbReference>